<evidence type="ECO:0000313" key="2">
    <source>
        <dbReference type="Proteomes" id="UP001234178"/>
    </source>
</evidence>
<organism evidence="1 2">
    <name type="scientific">Daphnia magna</name>
    <dbReference type="NCBI Taxonomy" id="35525"/>
    <lineage>
        <taxon>Eukaryota</taxon>
        <taxon>Metazoa</taxon>
        <taxon>Ecdysozoa</taxon>
        <taxon>Arthropoda</taxon>
        <taxon>Crustacea</taxon>
        <taxon>Branchiopoda</taxon>
        <taxon>Diplostraca</taxon>
        <taxon>Cladocera</taxon>
        <taxon>Anomopoda</taxon>
        <taxon>Daphniidae</taxon>
        <taxon>Daphnia</taxon>
    </lineage>
</organism>
<dbReference type="Proteomes" id="UP001234178">
    <property type="component" value="Unassembled WGS sequence"/>
</dbReference>
<keyword evidence="2" id="KW-1185">Reference proteome</keyword>
<comment type="caution">
    <text evidence="1">The sequence shown here is derived from an EMBL/GenBank/DDBJ whole genome shotgun (WGS) entry which is preliminary data.</text>
</comment>
<name>A0ABQ9YUD8_9CRUS</name>
<protein>
    <submittedName>
        <fullName evidence="1">Uncharacterized protein</fullName>
    </submittedName>
</protein>
<dbReference type="EMBL" id="JAOYFB010000001">
    <property type="protein sequence ID" value="KAK4004231.1"/>
    <property type="molecule type" value="Genomic_DNA"/>
</dbReference>
<gene>
    <name evidence="1" type="ORF">OUZ56_005973</name>
</gene>
<accession>A0ABQ9YUD8</accession>
<reference evidence="1 2" key="1">
    <citation type="journal article" date="2023" name="Nucleic Acids Res.">
        <title>The hologenome of Daphnia magna reveals possible DNA methylation and microbiome-mediated evolution of the host genome.</title>
        <authorList>
            <person name="Chaturvedi A."/>
            <person name="Li X."/>
            <person name="Dhandapani V."/>
            <person name="Marshall H."/>
            <person name="Kissane S."/>
            <person name="Cuenca-Cambronero M."/>
            <person name="Asole G."/>
            <person name="Calvet F."/>
            <person name="Ruiz-Romero M."/>
            <person name="Marangio P."/>
            <person name="Guigo R."/>
            <person name="Rago D."/>
            <person name="Mirbahai L."/>
            <person name="Eastwood N."/>
            <person name="Colbourne J.K."/>
            <person name="Zhou J."/>
            <person name="Mallon E."/>
            <person name="Orsini L."/>
        </authorList>
    </citation>
    <scope>NUCLEOTIDE SEQUENCE [LARGE SCALE GENOMIC DNA]</scope>
    <source>
        <strain evidence="1">LRV0_1</strain>
    </source>
</reference>
<sequence length="85" mass="9517">MVYGLNLSELSAIKHIDENIDVQTGWQKVSSLFLRIAWVSVKVLEANSNDCPRSIITAPTSMEEASTDNTVWRRGSLQRNAQVEP</sequence>
<evidence type="ECO:0000313" key="1">
    <source>
        <dbReference type="EMBL" id="KAK4004231.1"/>
    </source>
</evidence>
<proteinExistence type="predicted"/>